<comment type="caution">
    <text evidence="2">The sequence shown here is derived from an EMBL/GenBank/DDBJ whole genome shotgun (WGS) entry which is preliminary data.</text>
</comment>
<feature type="transmembrane region" description="Helical" evidence="1">
    <location>
        <begin position="30"/>
        <end position="48"/>
    </location>
</feature>
<sequence>MKQYSYYDAYHRQRKFPMTIRLHRWRSKRGVFLLSFFIALVLVRFFLWEEITEVAGWSRICLERLDANISDSRNFFWYVVIRRSELLLLLTLCGLTRMRKALYYIASGLGGIWLGIFLMSFLKIYGWKGLLLGAAALLPQWIVYGMLFAYLYWLFIRRKELESRESLPRYLLYVLGLFGMMASGIYLECFVNPLLIVFVKNLFVL</sequence>
<dbReference type="RefSeq" id="WP_118282013.1">
    <property type="nucleotide sequence ID" value="NZ_JACOPG010000004.1"/>
</dbReference>
<evidence type="ECO:0000313" key="3">
    <source>
        <dbReference type="Proteomes" id="UP000643810"/>
    </source>
</evidence>
<dbReference type="Proteomes" id="UP000643810">
    <property type="component" value="Unassembled WGS sequence"/>
</dbReference>
<evidence type="ECO:0008006" key="4">
    <source>
        <dbReference type="Google" id="ProtNLM"/>
    </source>
</evidence>
<feature type="transmembrane region" description="Helical" evidence="1">
    <location>
        <begin position="75"/>
        <end position="95"/>
    </location>
</feature>
<keyword evidence="1" id="KW-0472">Membrane</keyword>
<reference evidence="2 3" key="1">
    <citation type="submission" date="2020-08" db="EMBL/GenBank/DDBJ databases">
        <title>Genome public.</title>
        <authorList>
            <person name="Liu C."/>
            <person name="Sun Q."/>
        </authorList>
    </citation>
    <scope>NUCLEOTIDE SEQUENCE [LARGE SCALE GENOMIC DNA]</scope>
    <source>
        <strain evidence="2 3">NSJ-9</strain>
    </source>
</reference>
<dbReference type="EMBL" id="JACOPG010000004">
    <property type="protein sequence ID" value="MBC5687049.1"/>
    <property type="molecule type" value="Genomic_DNA"/>
</dbReference>
<feature type="transmembrane region" description="Helical" evidence="1">
    <location>
        <begin position="131"/>
        <end position="155"/>
    </location>
</feature>
<evidence type="ECO:0000256" key="1">
    <source>
        <dbReference type="SAM" id="Phobius"/>
    </source>
</evidence>
<keyword evidence="3" id="KW-1185">Reference proteome</keyword>
<name>A0ABR7GIE0_9FIRM</name>
<protein>
    <recommendedName>
        <fullName evidence="4">Stage II sporulation protein M</fullName>
    </recommendedName>
</protein>
<feature type="transmembrane region" description="Helical" evidence="1">
    <location>
        <begin position="167"/>
        <end position="187"/>
    </location>
</feature>
<proteinExistence type="predicted"/>
<keyword evidence="1" id="KW-0812">Transmembrane</keyword>
<evidence type="ECO:0000313" key="2">
    <source>
        <dbReference type="EMBL" id="MBC5687049.1"/>
    </source>
</evidence>
<feature type="transmembrane region" description="Helical" evidence="1">
    <location>
        <begin position="102"/>
        <end position="125"/>
    </location>
</feature>
<keyword evidence="1" id="KW-1133">Transmembrane helix</keyword>
<organism evidence="2 3">
    <name type="scientific">Roseburia lenta</name>
    <dbReference type="NCBI Taxonomy" id="2763061"/>
    <lineage>
        <taxon>Bacteria</taxon>
        <taxon>Bacillati</taxon>
        <taxon>Bacillota</taxon>
        <taxon>Clostridia</taxon>
        <taxon>Lachnospirales</taxon>
        <taxon>Lachnospiraceae</taxon>
        <taxon>Roseburia</taxon>
    </lineage>
</organism>
<gene>
    <name evidence="2" type="ORF">H8R94_10605</name>
</gene>
<accession>A0ABR7GIE0</accession>